<feature type="non-terminal residue" evidence="1">
    <location>
        <position position="1"/>
    </location>
</feature>
<evidence type="ECO:0000313" key="1">
    <source>
        <dbReference type="EMBL" id="GMH77659.1"/>
    </source>
</evidence>
<dbReference type="Proteomes" id="UP001165122">
    <property type="component" value="Unassembled WGS sequence"/>
</dbReference>
<keyword evidence="2" id="KW-1185">Reference proteome</keyword>
<accession>A0A9W7EDW1</accession>
<evidence type="ECO:0000313" key="2">
    <source>
        <dbReference type="Proteomes" id="UP001165122"/>
    </source>
</evidence>
<name>A0A9W7EDW1_9STRA</name>
<dbReference type="EMBL" id="BRXW01000830">
    <property type="protein sequence ID" value="GMH77659.1"/>
    <property type="molecule type" value="Genomic_DNA"/>
</dbReference>
<protein>
    <submittedName>
        <fullName evidence="1">Uncharacterized protein</fullName>
    </submittedName>
</protein>
<comment type="caution">
    <text evidence="1">The sequence shown here is derived from an EMBL/GenBank/DDBJ whole genome shotgun (WGS) entry which is preliminary data.</text>
</comment>
<reference evidence="2" key="1">
    <citation type="journal article" date="2023" name="Commun. Biol.">
        <title>Genome analysis of Parmales, the sister group of diatoms, reveals the evolutionary specialization of diatoms from phago-mixotrophs to photoautotrophs.</title>
        <authorList>
            <person name="Ban H."/>
            <person name="Sato S."/>
            <person name="Yoshikawa S."/>
            <person name="Yamada K."/>
            <person name="Nakamura Y."/>
            <person name="Ichinomiya M."/>
            <person name="Sato N."/>
            <person name="Blanc-Mathieu R."/>
            <person name="Endo H."/>
            <person name="Kuwata A."/>
            <person name="Ogata H."/>
        </authorList>
    </citation>
    <scope>NUCLEOTIDE SEQUENCE [LARGE SCALE GENOMIC DNA]</scope>
    <source>
        <strain evidence="2">NIES 3700</strain>
    </source>
</reference>
<proteinExistence type="predicted"/>
<gene>
    <name evidence="1" type="ORF">TrLO_g1763</name>
</gene>
<organism evidence="1 2">
    <name type="scientific">Triparma laevis f. longispina</name>
    <dbReference type="NCBI Taxonomy" id="1714387"/>
    <lineage>
        <taxon>Eukaryota</taxon>
        <taxon>Sar</taxon>
        <taxon>Stramenopiles</taxon>
        <taxon>Ochrophyta</taxon>
        <taxon>Bolidophyceae</taxon>
        <taxon>Parmales</taxon>
        <taxon>Triparmaceae</taxon>
        <taxon>Triparma</taxon>
    </lineage>
</organism>
<dbReference type="AlphaFoldDB" id="A0A9W7EDW1"/>
<sequence length="73" mass="8098">GFGFGFGFGFGVKSSLLLQTKLLCELSLLLETTLLLFCSNSKPFLFGSILGYSPQSLFLSCHFSCDFRLLFEL</sequence>